<gene>
    <name evidence="1" type="ORF">Ctob_005314</name>
</gene>
<dbReference type="EMBL" id="JWZX01003365">
    <property type="protein sequence ID" value="KOO21400.1"/>
    <property type="molecule type" value="Genomic_DNA"/>
</dbReference>
<reference evidence="2" key="1">
    <citation type="journal article" date="2015" name="PLoS Genet.">
        <title>Genome Sequence and Transcriptome Analyses of Chrysochromulina tobin: Metabolic Tools for Enhanced Algal Fitness in the Prominent Order Prymnesiales (Haptophyceae).</title>
        <authorList>
            <person name="Hovde B.T."/>
            <person name="Deodato C.R."/>
            <person name="Hunsperger H.M."/>
            <person name="Ryken S.A."/>
            <person name="Yost W."/>
            <person name="Jha R.K."/>
            <person name="Patterson J."/>
            <person name="Monnat R.J. Jr."/>
            <person name="Barlow S.B."/>
            <person name="Starkenburg S.R."/>
            <person name="Cattolico R.A."/>
        </authorList>
    </citation>
    <scope>NUCLEOTIDE SEQUENCE</scope>
    <source>
        <strain evidence="2">CCMP291</strain>
    </source>
</reference>
<evidence type="ECO:0000313" key="2">
    <source>
        <dbReference type="Proteomes" id="UP000037460"/>
    </source>
</evidence>
<organism evidence="1 2">
    <name type="scientific">Chrysochromulina tobinii</name>
    <dbReference type="NCBI Taxonomy" id="1460289"/>
    <lineage>
        <taxon>Eukaryota</taxon>
        <taxon>Haptista</taxon>
        <taxon>Haptophyta</taxon>
        <taxon>Prymnesiophyceae</taxon>
        <taxon>Prymnesiales</taxon>
        <taxon>Chrysochromulinaceae</taxon>
        <taxon>Chrysochromulina</taxon>
    </lineage>
</organism>
<protein>
    <submittedName>
        <fullName evidence="1">Uncharacterized protein</fullName>
    </submittedName>
</protein>
<dbReference type="AlphaFoldDB" id="A0A0M0J4J1"/>
<keyword evidence="2" id="KW-1185">Reference proteome</keyword>
<name>A0A0M0J4J1_9EUKA</name>
<accession>A0A0M0J4J1</accession>
<sequence length="247" mass="26935">MVQAFKTAELKGEHLLDMNASNAGDQLKDVDDAGLLRLCAALQPLKQRARPLVAELHVLVDGASHLPPGASGAYVEVEVTPKHKLKSAFLPAPASTYYEAGHSAHSPYAVIESAHPHLASYSLPHEPQAFRISIDDKMKAAIEAQPMRVSVIAWVPRKGELEVGRVEIPLPDPANGTVQVLRLDRPVRAEFQWVLYHATAAKTVGDWQPVPTEEQPRLAPLVGAWYTPCDDLRGSTHGLPYQPLGYS</sequence>
<dbReference type="Proteomes" id="UP000037460">
    <property type="component" value="Unassembled WGS sequence"/>
</dbReference>
<proteinExistence type="predicted"/>
<comment type="caution">
    <text evidence="1">The sequence shown here is derived from an EMBL/GenBank/DDBJ whole genome shotgun (WGS) entry which is preliminary data.</text>
</comment>
<evidence type="ECO:0000313" key="1">
    <source>
        <dbReference type="EMBL" id="KOO21400.1"/>
    </source>
</evidence>